<organism evidence="3">
    <name type="scientific">Marseillevirus LCMAC101</name>
    <dbReference type="NCBI Taxonomy" id="2506602"/>
    <lineage>
        <taxon>Viruses</taxon>
        <taxon>Varidnaviria</taxon>
        <taxon>Bamfordvirae</taxon>
        <taxon>Nucleocytoviricota</taxon>
        <taxon>Megaviricetes</taxon>
        <taxon>Pimascovirales</taxon>
        <taxon>Pimascovirales incertae sedis</taxon>
        <taxon>Marseilleviridae</taxon>
    </lineage>
</organism>
<keyword evidence="2" id="KW-0812">Transmembrane</keyword>
<evidence type="ECO:0000256" key="2">
    <source>
        <dbReference type="SAM" id="Phobius"/>
    </source>
</evidence>
<feature type="transmembrane region" description="Helical" evidence="2">
    <location>
        <begin position="12"/>
        <end position="30"/>
    </location>
</feature>
<evidence type="ECO:0000256" key="1">
    <source>
        <dbReference type="SAM" id="MobiDB-lite"/>
    </source>
</evidence>
<gene>
    <name evidence="3" type="ORF">LCMAC101_04840</name>
</gene>
<reference evidence="3" key="1">
    <citation type="journal article" date="2019" name="MBio">
        <title>Virus Genomes from Deep Sea Sediments Expand the Ocean Megavirome and Support Independent Origins of Viral Gigantism.</title>
        <authorList>
            <person name="Backstrom D."/>
            <person name="Yutin N."/>
            <person name="Jorgensen S.L."/>
            <person name="Dharamshi J."/>
            <person name="Homa F."/>
            <person name="Zaremba-Niedwiedzka K."/>
            <person name="Spang A."/>
            <person name="Wolf Y.I."/>
            <person name="Koonin E.V."/>
            <person name="Ettema T.J."/>
        </authorList>
    </citation>
    <scope>NUCLEOTIDE SEQUENCE</scope>
</reference>
<feature type="compositionally biased region" description="Acidic residues" evidence="1">
    <location>
        <begin position="74"/>
        <end position="92"/>
    </location>
</feature>
<protein>
    <submittedName>
        <fullName evidence="3">Uncharacterized protein</fullName>
    </submittedName>
</protein>
<dbReference type="EMBL" id="MK500328">
    <property type="protein sequence ID" value="QBK85889.1"/>
    <property type="molecule type" value="Genomic_DNA"/>
</dbReference>
<proteinExistence type="predicted"/>
<keyword evidence="2" id="KW-1133">Transmembrane helix</keyword>
<sequence length="92" mass="10249">MIRSNGGNNNTLILIILIGLLIAFGVYCVWGKGNKPEEYTKPSKISNEDVEIIQPADSNILEEYTEGSPKEDTEMIEPGDDDDEDNEIISYL</sequence>
<feature type="region of interest" description="Disordered" evidence="1">
    <location>
        <begin position="64"/>
        <end position="92"/>
    </location>
</feature>
<accession>A0A481YS68</accession>
<name>A0A481YS68_9VIRU</name>
<evidence type="ECO:0000313" key="3">
    <source>
        <dbReference type="EMBL" id="QBK85889.1"/>
    </source>
</evidence>
<keyword evidence="2" id="KW-0472">Membrane</keyword>